<evidence type="ECO:0000256" key="5">
    <source>
        <dbReference type="ARBA" id="ARBA00023040"/>
    </source>
</evidence>
<dbReference type="PROSITE" id="PS50262">
    <property type="entry name" value="G_PROTEIN_RECEP_F1_2"/>
    <property type="match status" value="1"/>
</dbReference>
<evidence type="ECO:0000256" key="7">
    <source>
        <dbReference type="ARBA" id="ARBA00023170"/>
    </source>
</evidence>
<dbReference type="EMBL" id="JAINUG010000471">
    <property type="protein sequence ID" value="KAJ8367508.1"/>
    <property type="molecule type" value="Genomic_DNA"/>
</dbReference>
<dbReference type="InterPro" id="IPR000276">
    <property type="entry name" value="GPCR_Rhodpsn"/>
</dbReference>
<evidence type="ECO:0000313" key="13">
    <source>
        <dbReference type="Proteomes" id="UP001221898"/>
    </source>
</evidence>
<evidence type="ECO:0000256" key="9">
    <source>
        <dbReference type="RuleBase" id="RU000688"/>
    </source>
</evidence>
<evidence type="ECO:0000256" key="4">
    <source>
        <dbReference type="ARBA" id="ARBA00022989"/>
    </source>
</evidence>
<dbReference type="PANTHER" id="PTHR46272">
    <property type="entry name" value="G_PROTEIN_RECEP_F1_2 DOMAIN-CONTAINING PROTEIN"/>
    <property type="match status" value="1"/>
</dbReference>
<dbReference type="GO" id="GO:0005886">
    <property type="term" value="C:plasma membrane"/>
    <property type="evidence" value="ECO:0007669"/>
    <property type="project" value="UniProtKB-SubCell"/>
</dbReference>
<dbReference type="AlphaFoldDB" id="A0AAD7W0W5"/>
<dbReference type="PROSITE" id="PS00237">
    <property type="entry name" value="G_PROTEIN_RECEP_F1_1"/>
    <property type="match status" value="1"/>
</dbReference>
<evidence type="ECO:0000256" key="6">
    <source>
        <dbReference type="ARBA" id="ARBA00023136"/>
    </source>
</evidence>
<feature type="transmembrane region" description="Helical" evidence="10">
    <location>
        <begin position="284"/>
        <end position="307"/>
    </location>
</feature>
<accession>A0AAD7W0W5</accession>
<keyword evidence="3 9" id="KW-0812">Transmembrane</keyword>
<dbReference type="PRINTS" id="PR00237">
    <property type="entry name" value="GPCRRHODOPSN"/>
</dbReference>
<keyword evidence="2" id="KW-1003">Cell membrane</keyword>
<feature type="transmembrane region" description="Helical" evidence="10">
    <location>
        <begin position="14"/>
        <end position="35"/>
    </location>
</feature>
<comment type="similarity">
    <text evidence="9">Belongs to the G-protein coupled receptor 1 family.</text>
</comment>
<feature type="transmembrane region" description="Helical" evidence="10">
    <location>
        <begin position="245"/>
        <end position="264"/>
    </location>
</feature>
<evidence type="ECO:0000256" key="1">
    <source>
        <dbReference type="ARBA" id="ARBA00004651"/>
    </source>
</evidence>
<keyword evidence="5 9" id="KW-0297">G-protein coupled receptor</keyword>
<feature type="transmembrane region" description="Helical" evidence="10">
    <location>
        <begin position="179"/>
        <end position="202"/>
    </location>
</feature>
<reference evidence="12" key="1">
    <citation type="journal article" date="2023" name="Science">
        <title>Genome structures resolve the early diversification of teleost fishes.</title>
        <authorList>
            <person name="Parey E."/>
            <person name="Louis A."/>
            <person name="Montfort J."/>
            <person name="Bouchez O."/>
            <person name="Roques C."/>
            <person name="Iampietro C."/>
            <person name="Lluch J."/>
            <person name="Castinel A."/>
            <person name="Donnadieu C."/>
            <person name="Desvignes T."/>
            <person name="Floi Bucao C."/>
            <person name="Jouanno E."/>
            <person name="Wen M."/>
            <person name="Mejri S."/>
            <person name="Dirks R."/>
            <person name="Jansen H."/>
            <person name="Henkel C."/>
            <person name="Chen W.J."/>
            <person name="Zahm M."/>
            <person name="Cabau C."/>
            <person name="Klopp C."/>
            <person name="Thompson A.W."/>
            <person name="Robinson-Rechavi M."/>
            <person name="Braasch I."/>
            <person name="Lecointre G."/>
            <person name="Bobe J."/>
            <person name="Postlethwait J.H."/>
            <person name="Berthelot C."/>
            <person name="Roest Crollius H."/>
            <person name="Guiguen Y."/>
        </authorList>
    </citation>
    <scope>NUCLEOTIDE SEQUENCE</scope>
    <source>
        <strain evidence="12">NC1722</strain>
    </source>
</reference>
<dbReference type="Pfam" id="PF00001">
    <property type="entry name" value="7tm_1"/>
    <property type="match status" value="1"/>
</dbReference>
<dbReference type="InterPro" id="IPR052477">
    <property type="entry name" value="Orphan_GPCR1"/>
</dbReference>
<organism evidence="12 13">
    <name type="scientific">Aldrovandia affinis</name>
    <dbReference type="NCBI Taxonomy" id="143900"/>
    <lineage>
        <taxon>Eukaryota</taxon>
        <taxon>Metazoa</taxon>
        <taxon>Chordata</taxon>
        <taxon>Craniata</taxon>
        <taxon>Vertebrata</taxon>
        <taxon>Euteleostomi</taxon>
        <taxon>Actinopterygii</taxon>
        <taxon>Neopterygii</taxon>
        <taxon>Teleostei</taxon>
        <taxon>Notacanthiformes</taxon>
        <taxon>Halosauridae</taxon>
        <taxon>Aldrovandia</taxon>
    </lineage>
</organism>
<dbReference type="PANTHER" id="PTHR46272:SF5">
    <property type="entry name" value="G-PROTEIN COUPLED RECEPTORS FAMILY 1 PROFILE DOMAIN-CONTAINING PROTEIN"/>
    <property type="match status" value="1"/>
</dbReference>
<keyword evidence="8 9" id="KW-0807">Transducer</keyword>
<comment type="caution">
    <text evidence="12">The sequence shown here is derived from an EMBL/GenBank/DDBJ whole genome shotgun (WGS) entry which is preliminary data.</text>
</comment>
<keyword evidence="7 9" id="KW-0675">Receptor</keyword>
<dbReference type="Proteomes" id="UP001221898">
    <property type="component" value="Unassembled WGS sequence"/>
</dbReference>
<feature type="transmembrane region" description="Helical" evidence="10">
    <location>
        <begin position="90"/>
        <end position="108"/>
    </location>
</feature>
<protein>
    <recommendedName>
        <fullName evidence="11">G-protein coupled receptors family 1 profile domain-containing protein</fullName>
    </recommendedName>
</protein>
<keyword evidence="6 10" id="KW-0472">Membrane</keyword>
<dbReference type="InterPro" id="IPR017452">
    <property type="entry name" value="GPCR_Rhodpsn_7TM"/>
</dbReference>
<evidence type="ECO:0000259" key="11">
    <source>
        <dbReference type="PROSITE" id="PS50262"/>
    </source>
</evidence>
<feature type="domain" description="G-protein coupled receptors family 1 profile" evidence="11">
    <location>
        <begin position="26"/>
        <end position="308"/>
    </location>
</feature>
<comment type="subcellular location">
    <subcellularLocation>
        <location evidence="1">Cell membrane</location>
        <topology evidence="1">Multi-pass membrane protein</topology>
    </subcellularLocation>
</comment>
<dbReference type="GO" id="GO:0004930">
    <property type="term" value="F:G protein-coupled receptor activity"/>
    <property type="evidence" value="ECO:0007669"/>
    <property type="project" value="UniProtKB-KW"/>
</dbReference>
<proteinExistence type="inferred from homology"/>
<dbReference type="SUPFAM" id="SSF81321">
    <property type="entry name" value="Family A G protein-coupled receptor-like"/>
    <property type="match status" value="1"/>
</dbReference>
<keyword evidence="13" id="KW-1185">Reference proteome</keyword>
<dbReference type="Gene3D" id="1.20.1070.10">
    <property type="entry name" value="Rhodopsin 7-helix transmembrane proteins"/>
    <property type="match status" value="1"/>
</dbReference>
<evidence type="ECO:0000256" key="8">
    <source>
        <dbReference type="ARBA" id="ARBA00023224"/>
    </source>
</evidence>
<keyword evidence="4 10" id="KW-1133">Transmembrane helix</keyword>
<feature type="transmembrane region" description="Helical" evidence="10">
    <location>
        <begin position="129"/>
        <end position="149"/>
    </location>
</feature>
<name>A0AAD7W0W5_9TELE</name>
<evidence type="ECO:0000256" key="10">
    <source>
        <dbReference type="SAM" id="Phobius"/>
    </source>
</evidence>
<evidence type="ECO:0000256" key="2">
    <source>
        <dbReference type="ARBA" id="ARBA00022475"/>
    </source>
</evidence>
<sequence length="343" mass="38388">MDGQQHWMVTLQGIFYPTLAAVGIPSNILTFLVFWKRNCLLSRSSAFYLMAIAAADTAVLVLIVVLELTLKYHVEQPYWSREPWCSLRDIFNYGAYNASTWLVVGLTVERFAAIRASGVRAWLCSPRCAARAIGAIVLLGHLCAVPYYWSNRSVYSERDRRWACVYSEHAGRPYVHTLVWFQTALVFVVPFVIIFVLNGLTLRLIAHSNRVRAASVAAVATVSAKTGPGAWKALHLLHPRRRKSVVLLVAVSMSFTLLSITRFVTQVVLRTTDFYTVDRDDYSLRVNIAADVGTMLSLSNAAINMLLHACTQPRFRREVAACVRLAFSRTSRPCAALTAGRRT</sequence>
<gene>
    <name evidence="12" type="ORF">AAFF_G00317110</name>
</gene>
<evidence type="ECO:0000256" key="3">
    <source>
        <dbReference type="ARBA" id="ARBA00022692"/>
    </source>
</evidence>
<feature type="transmembrane region" description="Helical" evidence="10">
    <location>
        <begin position="47"/>
        <end position="70"/>
    </location>
</feature>
<evidence type="ECO:0000313" key="12">
    <source>
        <dbReference type="EMBL" id="KAJ8367508.1"/>
    </source>
</evidence>